<evidence type="ECO:0000313" key="1">
    <source>
        <dbReference type="EMBL" id="CAG9957159.1"/>
    </source>
</evidence>
<proteinExistence type="predicted"/>
<evidence type="ECO:0000313" key="2">
    <source>
        <dbReference type="Proteomes" id="UP000836387"/>
    </source>
</evidence>
<organism evidence="1 2">
    <name type="scientific">Clonostachys rosea f. rosea IK726</name>
    <dbReference type="NCBI Taxonomy" id="1349383"/>
    <lineage>
        <taxon>Eukaryota</taxon>
        <taxon>Fungi</taxon>
        <taxon>Dikarya</taxon>
        <taxon>Ascomycota</taxon>
        <taxon>Pezizomycotina</taxon>
        <taxon>Sordariomycetes</taxon>
        <taxon>Hypocreomycetidae</taxon>
        <taxon>Hypocreales</taxon>
        <taxon>Bionectriaceae</taxon>
        <taxon>Clonostachys</taxon>
    </lineage>
</organism>
<reference evidence="1" key="1">
    <citation type="submission" date="2020-04" db="EMBL/GenBank/DDBJ databases">
        <authorList>
            <person name="Broberg M."/>
        </authorList>
    </citation>
    <scope>NUCLEOTIDE SEQUENCE</scope>
</reference>
<gene>
    <name evidence="1" type="ORF">CRV2_00015722</name>
</gene>
<protein>
    <submittedName>
        <fullName evidence="1">Uncharacterized protein</fullName>
    </submittedName>
</protein>
<keyword evidence="2" id="KW-1185">Reference proteome</keyword>
<comment type="caution">
    <text evidence="1">The sequence shown here is derived from an EMBL/GenBank/DDBJ whole genome shotgun (WGS) entry which is preliminary data.</text>
</comment>
<dbReference type="EMBL" id="CADEHS020000646">
    <property type="protein sequence ID" value="CAG9957159.1"/>
    <property type="molecule type" value="Genomic_DNA"/>
</dbReference>
<dbReference type="Proteomes" id="UP000836387">
    <property type="component" value="Unassembled WGS sequence"/>
</dbReference>
<sequence length="68" mass="7799">MDFRGLPQVFKSGLFFVIIKLDRGNLLVFPRDQVKAIYSLPEKTVNVLVTANESIQTKWTVWDDEVDG</sequence>
<reference evidence="1" key="2">
    <citation type="submission" date="2021-10" db="EMBL/GenBank/DDBJ databases">
        <authorList>
            <person name="Piombo E."/>
        </authorList>
    </citation>
    <scope>NUCLEOTIDE SEQUENCE</scope>
</reference>
<accession>A0ACA9UVV6</accession>
<name>A0ACA9UVV6_BIOOC</name>